<comment type="caution">
    <text evidence="7">The sequence shown here is derived from an EMBL/GenBank/DDBJ whole genome shotgun (WGS) entry which is preliminary data.</text>
</comment>
<feature type="transmembrane region" description="Helical" evidence="5">
    <location>
        <begin position="299"/>
        <end position="321"/>
    </location>
</feature>
<gene>
    <name evidence="7" type="ORF">E4634_16360</name>
</gene>
<evidence type="ECO:0000256" key="1">
    <source>
        <dbReference type="ARBA" id="ARBA00004141"/>
    </source>
</evidence>
<feature type="transmembrane region" description="Helical" evidence="5">
    <location>
        <begin position="227"/>
        <end position="248"/>
    </location>
</feature>
<dbReference type="OrthoDB" id="9812221at2"/>
<proteinExistence type="predicted"/>
<organism evidence="7 8">
    <name type="scientific">Mangrovimicrobium sediminis</name>
    <dbReference type="NCBI Taxonomy" id="2562682"/>
    <lineage>
        <taxon>Bacteria</taxon>
        <taxon>Pseudomonadati</taxon>
        <taxon>Pseudomonadota</taxon>
        <taxon>Gammaproteobacteria</taxon>
        <taxon>Cellvibrionales</taxon>
        <taxon>Halieaceae</taxon>
        <taxon>Mangrovimicrobium</taxon>
    </lineage>
</organism>
<evidence type="ECO:0000256" key="5">
    <source>
        <dbReference type="SAM" id="Phobius"/>
    </source>
</evidence>
<evidence type="ECO:0000256" key="3">
    <source>
        <dbReference type="ARBA" id="ARBA00022989"/>
    </source>
</evidence>
<dbReference type="SUPFAM" id="SSF103473">
    <property type="entry name" value="MFS general substrate transporter"/>
    <property type="match status" value="1"/>
</dbReference>
<dbReference type="PANTHER" id="PTHR42718:SF49">
    <property type="entry name" value="EXPORT PROTEIN"/>
    <property type="match status" value="1"/>
</dbReference>
<evidence type="ECO:0000256" key="2">
    <source>
        <dbReference type="ARBA" id="ARBA00022692"/>
    </source>
</evidence>
<feature type="domain" description="Major facilitator superfamily (MFS) profile" evidence="6">
    <location>
        <begin position="14"/>
        <end position="460"/>
    </location>
</feature>
<dbReference type="AlphaFoldDB" id="A0A4Z0LYI2"/>
<dbReference type="Pfam" id="PF07690">
    <property type="entry name" value="MFS_1"/>
    <property type="match status" value="1"/>
</dbReference>
<feature type="transmembrane region" description="Helical" evidence="5">
    <location>
        <begin position="171"/>
        <end position="190"/>
    </location>
</feature>
<feature type="transmembrane region" description="Helical" evidence="5">
    <location>
        <begin position="12"/>
        <end position="30"/>
    </location>
</feature>
<dbReference type="GO" id="GO:0016020">
    <property type="term" value="C:membrane"/>
    <property type="evidence" value="ECO:0007669"/>
    <property type="project" value="UniProtKB-SubCell"/>
</dbReference>
<evidence type="ECO:0000313" key="8">
    <source>
        <dbReference type="Proteomes" id="UP000298050"/>
    </source>
</evidence>
<dbReference type="Proteomes" id="UP000298050">
    <property type="component" value="Unassembled WGS sequence"/>
</dbReference>
<evidence type="ECO:0000259" key="6">
    <source>
        <dbReference type="PROSITE" id="PS50850"/>
    </source>
</evidence>
<keyword evidence="8" id="KW-1185">Reference proteome</keyword>
<feature type="transmembrane region" description="Helical" evidence="5">
    <location>
        <begin position="110"/>
        <end position="131"/>
    </location>
</feature>
<dbReference type="RefSeq" id="WP_135445725.1">
    <property type="nucleotide sequence ID" value="NZ_SRLE01000011.1"/>
</dbReference>
<keyword evidence="4 5" id="KW-0472">Membrane</keyword>
<dbReference type="Gene3D" id="1.20.1720.10">
    <property type="entry name" value="Multidrug resistance protein D"/>
    <property type="match status" value="1"/>
</dbReference>
<keyword evidence="2 5" id="KW-0812">Transmembrane</keyword>
<keyword evidence="3 5" id="KW-1133">Transmembrane helix</keyword>
<comment type="subcellular location">
    <subcellularLocation>
        <location evidence="1">Membrane</location>
        <topology evidence="1">Multi-pass membrane protein</topology>
    </subcellularLocation>
</comment>
<dbReference type="GO" id="GO:0022857">
    <property type="term" value="F:transmembrane transporter activity"/>
    <property type="evidence" value="ECO:0007669"/>
    <property type="project" value="InterPro"/>
</dbReference>
<feature type="transmembrane region" description="Helical" evidence="5">
    <location>
        <begin position="202"/>
        <end position="221"/>
    </location>
</feature>
<dbReference type="PANTHER" id="PTHR42718">
    <property type="entry name" value="MAJOR FACILITATOR SUPERFAMILY MULTIDRUG TRANSPORTER MFSC"/>
    <property type="match status" value="1"/>
</dbReference>
<protein>
    <submittedName>
        <fullName evidence="7">MFS transporter</fullName>
    </submittedName>
</protein>
<evidence type="ECO:0000313" key="7">
    <source>
        <dbReference type="EMBL" id="TGD72236.1"/>
    </source>
</evidence>
<dbReference type="Gene3D" id="1.20.1250.20">
    <property type="entry name" value="MFS general substrate transporter like domains"/>
    <property type="match status" value="1"/>
</dbReference>
<dbReference type="InterPro" id="IPR020846">
    <property type="entry name" value="MFS_dom"/>
</dbReference>
<dbReference type="InterPro" id="IPR036259">
    <property type="entry name" value="MFS_trans_sf"/>
</dbReference>
<feature type="transmembrane region" description="Helical" evidence="5">
    <location>
        <begin position="401"/>
        <end position="419"/>
    </location>
</feature>
<dbReference type="EMBL" id="SRLE01000011">
    <property type="protein sequence ID" value="TGD72236.1"/>
    <property type="molecule type" value="Genomic_DNA"/>
</dbReference>
<feature type="transmembrane region" description="Helical" evidence="5">
    <location>
        <begin position="50"/>
        <end position="69"/>
    </location>
</feature>
<feature type="transmembrane region" description="Helical" evidence="5">
    <location>
        <begin position="143"/>
        <end position="165"/>
    </location>
</feature>
<dbReference type="InterPro" id="IPR011701">
    <property type="entry name" value="MFS"/>
</dbReference>
<dbReference type="PROSITE" id="PS50850">
    <property type="entry name" value="MFS"/>
    <property type="match status" value="1"/>
</dbReference>
<name>A0A4Z0LYI2_9GAMM</name>
<accession>A0A4Z0LYI2</accession>
<feature type="transmembrane region" description="Helical" evidence="5">
    <location>
        <begin position="333"/>
        <end position="352"/>
    </location>
</feature>
<feature type="transmembrane region" description="Helical" evidence="5">
    <location>
        <begin position="358"/>
        <end position="380"/>
    </location>
</feature>
<sequence>MSYSIQSEEAHKASALTVVSGATMLALVVFTVPLTSLAPSAESLAAGPALQAWILSGMPLGAAAGLLGAGSLGDNHSRRAVFLWGLAILVAASALGALAPTGLVLVAARIIQGLGSAAVLACGLGLLGQVFRDEHERTRATGIWAAALGAGVACGPILAALLTAFSGWRAAYAGTAWLALALLLAGRNALPATQVARTGRFDWAGAVLLLAGLSALMSGLTQSRLGWAQPTTLLLLCIGGACLAAFVLVEIRHQQPVLDFSLFRYPDFVGATVAAFASGAGVLALMTLVPTLLQRSMHVGALLAALVLLAWSVTSVVTALGSRWLLVRHSPRILLTLGLVACGVAQLMLIAPQPDASLLPLLPALVLAGAANGVLNAALGKQAVSSVPAHLSAMGSGANNTARYLGSAIGITLGAVLIAHGEEAGAAPGLLWGWDQAVSVTASFSLLGALVVMFSRERVVAVEQCCEQA</sequence>
<evidence type="ECO:0000256" key="4">
    <source>
        <dbReference type="ARBA" id="ARBA00023136"/>
    </source>
</evidence>
<reference evidence="7 8" key="1">
    <citation type="submission" date="2019-04" db="EMBL/GenBank/DDBJ databases">
        <title>Taxonomy of novel Haliea sp. from mangrove soil of West Coast of India.</title>
        <authorList>
            <person name="Verma A."/>
            <person name="Kumar P."/>
            <person name="Krishnamurthi S."/>
        </authorList>
    </citation>
    <scope>NUCLEOTIDE SEQUENCE [LARGE SCALE GENOMIC DNA]</scope>
    <source>
        <strain evidence="7 8">SAOS-164</strain>
    </source>
</reference>
<feature type="transmembrane region" description="Helical" evidence="5">
    <location>
        <begin position="81"/>
        <end position="104"/>
    </location>
</feature>
<feature type="transmembrane region" description="Helical" evidence="5">
    <location>
        <begin position="431"/>
        <end position="454"/>
    </location>
</feature>
<feature type="transmembrane region" description="Helical" evidence="5">
    <location>
        <begin position="268"/>
        <end position="293"/>
    </location>
</feature>